<dbReference type="GO" id="GO:0016874">
    <property type="term" value="F:ligase activity"/>
    <property type="evidence" value="ECO:0007669"/>
    <property type="project" value="UniProtKB-KW"/>
</dbReference>
<dbReference type="SUPFAM" id="SSF55681">
    <property type="entry name" value="Class II aaRS and biotin synthetases"/>
    <property type="match status" value="1"/>
</dbReference>
<dbReference type="InterPro" id="IPR004143">
    <property type="entry name" value="BPL_LPL_catalytic"/>
</dbReference>
<feature type="region of interest" description="Disordered" evidence="1">
    <location>
        <begin position="1"/>
        <end position="23"/>
    </location>
</feature>
<dbReference type="EMBL" id="JAUZQE010000043">
    <property type="protein sequence ID" value="MDR4126930.1"/>
    <property type="molecule type" value="Genomic_DNA"/>
</dbReference>
<feature type="domain" description="BPL/LPL catalytic" evidence="2">
    <location>
        <begin position="56"/>
        <end position="264"/>
    </location>
</feature>
<dbReference type="RefSeq" id="WP_347287535.1">
    <property type="nucleotide sequence ID" value="NZ_JAUZQE010000043.1"/>
</dbReference>
<protein>
    <submittedName>
        <fullName evidence="3">Lipoate--protein ligase family protein</fullName>
    </submittedName>
</protein>
<sequence>MNSSPSPAPDRTGGMPGAVKPGVARHGARGGFTLLAPPQATGLDARFDEHLLEHATHRGPVASIWQAARSLVVPRTYRRFSAFDATCARFAQRGWPVAVRQTGGGIVPQGPGILNLSLAYRVEGAPMRHSEPGYQLICKVLADALAHVGIDAFPAAVEGSFCDGRYNLAVTGVHGPVKIAGTAQMWRRIPGTVQSHVGLVHALILVDVDCARVTALANEFEAALGSARRYRSDRVTSLAATSANARALGHDLLPTLQRHLEQQLTCCHDALAGHP</sequence>
<dbReference type="Gene3D" id="3.30.930.10">
    <property type="entry name" value="Bira Bifunctional Protein, Domain 2"/>
    <property type="match status" value="1"/>
</dbReference>
<dbReference type="PANTHER" id="PTHR43679">
    <property type="entry name" value="OCTANOYLTRANSFERASE LIPM-RELATED"/>
    <property type="match status" value="1"/>
</dbReference>
<keyword evidence="4" id="KW-1185">Reference proteome</keyword>
<dbReference type="InterPro" id="IPR050664">
    <property type="entry name" value="Octanoyltrans_LipM/LipL"/>
</dbReference>
<keyword evidence="3" id="KW-0436">Ligase</keyword>
<dbReference type="Pfam" id="PF21948">
    <property type="entry name" value="LplA-B_cat"/>
    <property type="match status" value="1"/>
</dbReference>
<accession>A0ABU1D988</accession>
<proteinExistence type="predicted"/>
<evidence type="ECO:0000313" key="3">
    <source>
        <dbReference type="EMBL" id="MDR4126930.1"/>
    </source>
</evidence>
<dbReference type="PROSITE" id="PS51733">
    <property type="entry name" value="BPL_LPL_CATALYTIC"/>
    <property type="match status" value="1"/>
</dbReference>
<organism evidence="3 4">
    <name type="scientific">Yanghanlia caeni</name>
    <dbReference type="NCBI Taxonomy" id="3064283"/>
    <lineage>
        <taxon>Bacteria</taxon>
        <taxon>Pseudomonadati</taxon>
        <taxon>Pseudomonadota</taxon>
        <taxon>Betaproteobacteria</taxon>
        <taxon>Burkholderiales</taxon>
        <taxon>Alcaligenaceae</taxon>
        <taxon>Yanghanlia</taxon>
    </lineage>
</organism>
<gene>
    <name evidence="3" type="ORF">Q8947_13185</name>
</gene>
<comment type="caution">
    <text evidence="3">The sequence shown here is derived from an EMBL/GenBank/DDBJ whole genome shotgun (WGS) entry which is preliminary data.</text>
</comment>
<evidence type="ECO:0000259" key="2">
    <source>
        <dbReference type="PROSITE" id="PS51733"/>
    </source>
</evidence>
<dbReference type="InterPro" id="IPR045864">
    <property type="entry name" value="aa-tRNA-synth_II/BPL/LPL"/>
</dbReference>
<name>A0ABU1D988_9BURK</name>
<dbReference type="Proteomes" id="UP001232156">
    <property type="component" value="Unassembled WGS sequence"/>
</dbReference>
<evidence type="ECO:0000313" key="4">
    <source>
        <dbReference type="Proteomes" id="UP001232156"/>
    </source>
</evidence>
<dbReference type="PANTHER" id="PTHR43679:SF2">
    <property type="entry name" value="OCTANOYL-[GCVH]:PROTEIN N-OCTANOYLTRANSFERASE"/>
    <property type="match status" value="1"/>
</dbReference>
<evidence type="ECO:0000256" key="1">
    <source>
        <dbReference type="SAM" id="MobiDB-lite"/>
    </source>
</evidence>
<reference evidence="3 4" key="1">
    <citation type="submission" date="2023-08" db="EMBL/GenBank/DDBJ databases">
        <title>Alcaligenaceae gen. nov., a novel taxon isolated from the sludge of Yixing Pesticide Factory.</title>
        <authorList>
            <person name="Ruan L."/>
        </authorList>
    </citation>
    <scope>NUCLEOTIDE SEQUENCE [LARGE SCALE GENOMIC DNA]</scope>
    <source>
        <strain evidence="3 4">LG-2</strain>
    </source>
</reference>